<feature type="binding site" evidence="4">
    <location>
        <position position="213"/>
    </location>
    <ligand>
        <name>Mn(2+)</name>
        <dbReference type="ChEBI" id="CHEBI:29035"/>
        <label>1</label>
    </ligand>
</feature>
<dbReference type="Pfam" id="PF00491">
    <property type="entry name" value="Arginase"/>
    <property type="match status" value="1"/>
</dbReference>
<keyword evidence="3 5" id="KW-0378">Hydrolase</keyword>
<evidence type="ECO:0000256" key="4">
    <source>
        <dbReference type="PIRSR" id="PIRSR036979-1"/>
    </source>
</evidence>
<dbReference type="GO" id="GO:0046872">
    <property type="term" value="F:metal ion binding"/>
    <property type="evidence" value="ECO:0007669"/>
    <property type="project" value="UniProtKB-KW"/>
</dbReference>
<keyword evidence="2 4" id="KW-0479">Metal-binding</keyword>
<dbReference type="PANTHER" id="PTHR11358">
    <property type="entry name" value="ARGINASE/AGMATINASE"/>
    <property type="match status" value="1"/>
</dbReference>
<protein>
    <recommendedName>
        <fullName evidence="8">Agmatinase</fullName>
    </recommendedName>
</protein>
<sequence length="292" mass="31483">MQPFLDADTPVQEARHVIVGAPLDQTMSHRRGARFAPTAIRQASLHMETYSLRTGLDWRDVEVADAGDVEIPAGVEGAVGNIEEAVRRIREAGRVPALLGGEHTVTLGALRALRPDLVVDLDAHLDLRRRLLGLELSHGTFMRRGLEELGHRVVVLGCRALSEEEWEFAMANPDRVTAVTAAELRREGVKSGVEAVRRGLADASTAYLSIDMDVLDPASAPAVGNPSPEGIGVTMLLDLVGGMVDARFVGFDLTEVTPHYDSGLTAAQAAYIFLETIYSFEAARRASGAQQP</sequence>
<dbReference type="InterPro" id="IPR020855">
    <property type="entry name" value="Ureohydrolase_Mn_BS"/>
</dbReference>
<comment type="caution">
    <text evidence="6">The sequence shown here is derived from an EMBL/GenBank/DDBJ whole genome shotgun (WGS) entry which is preliminary data.</text>
</comment>
<dbReference type="PANTHER" id="PTHR11358:SF26">
    <property type="entry name" value="GUANIDINO ACID HYDROLASE, MITOCHONDRIAL"/>
    <property type="match status" value="1"/>
</dbReference>
<organism evidence="6 7">
    <name type="scientific">miscellaneous Crenarchaeota group-15 archaeon DG-45</name>
    <dbReference type="NCBI Taxonomy" id="1685127"/>
    <lineage>
        <taxon>Archaea</taxon>
        <taxon>Candidatus Bathyarchaeota</taxon>
        <taxon>MCG-15</taxon>
    </lineage>
</organism>
<dbReference type="Gene3D" id="3.40.800.10">
    <property type="entry name" value="Ureohydrolase domain"/>
    <property type="match status" value="1"/>
</dbReference>
<dbReference type="Proteomes" id="UP000037210">
    <property type="component" value="Unassembled WGS sequence"/>
</dbReference>
<evidence type="ECO:0008006" key="8">
    <source>
        <dbReference type="Google" id="ProtNLM"/>
    </source>
</evidence>
<dbReference type="PROSITE" id="PS01053">
    <property type="entry name" value="ARGINASE_1"/>
    <property type="match status" value="1"/>
</dbReference>
<dbReference type="InterPro" id="IPR023696">
    <property type="entry name" value="Ureohydrolase_dom_sf"/>
</dbReference>
<comment type="similarity">
    <text evidence="1">Belongs to the arginase family. Agmatinase subfamily.</text>
</comment>
<accession>A0A0M0BNB5</accession>
<keyword evidence="4" id="KW-0464">Manganese</keyword>
<evidence type="ECO:0000313" key="7">
    <source>
        <dbReference type="Proteomes" id="UP000037210"/>
    </source>
</evidence>
<dbReference type="InterPro" id="IPR006035">
    <property type="entry name" value="Ureohydrolase"/>
</dbReference>
<dbReference type="InterPro" id="IPR005925">
    <property type="entry name" value="Agmatinase-rel"/>
</dbReference>
<dbReference type="PROSITE" id="PS51409">
    <property type="entry name" value="ARGINASE_2"/>
    <property type="match status" value="1"/>
</dbReference>
<dbReference type="PIRSF" id="PIRSF036979">
    <property type="entry name" value="Arginase"/>
    <property type="match status" value="1"/>
</dbReference>
<name>A0A0M0BNB5_9ARCH</name>
<evidence type="ECO:0000256" key="5">
    <source>
        <dbReference type="RuleBase" id="RU003684"/>
    </source>
</evidence>
<feature type="binding site" evidence="4">
    <location>
        <position position="103"/>
    </location>
    <ligand>
        <name>Mn(2+)</name>
        <dbReference type="ChEBI" id="CHEBI:29035"/>
        <label>1</label>
    </ligand>
</feature>
<proteinExistence type="inferred from homology"/>
<feature type="binding site" evidence="4">
    <location>
        <position position="211"/>
    </location>
    <ligand>
        <name>Mn(2+)</name>
        <dbReference type="ChEBI" id="CHEBI:29035"/>
        <label>1</label>
    </ligand>
</feature>
<dbReference type="NCBIfam" id="TIGR01230">
    <property type="entry name" value="agmatinase"/>
    <property type="match status" value="1"/>
</dbReference>
<dbReference type="EMBL" id="LFWZ01000044">
    <property type="protein sequence ID" value="KON30028.1"/>
    <property type="molecule type" value="Genomic_DNA"/>
</dbReference>
<evidence type="ECO:0000256" key="2">
    <source>
        <dbReference type="ARBA" id="ARBA00022723"/>
    </source>
</evidence>
<gene>
    <name evidence="6" type="ORF">AC482_04950</name>
</gene>
<dbReference type="AlphaFoldDB" id="A0A0M0BNB5"/>
<dbReference type="GO" id="GO:0008783">
    <property type="term" value="F:agmatinase activity"/>
    <property type="evidence" value="ECO:0007669"/>
    <property type="project" value="TreeGrafter"/>
</dbReference>
<comment type="cofactor">
    <cofactor evidence="4">
        <name>Mn(2+)</name>
        <dbReference type="ChEBI" id="CHEBI:29035"/>
    </cofactor>
    <text evidence="4">Binds 2 manganese ions per subunit.</text>
</comment>
<evidence type="ECO:0000313" key="6">
    <source>
        <dbReference type="EMBL" id="KON30028.1"/>
    </source>
</evidence>
<evidence type="ECO:0000256" key="3">
    <source>
        <dbReference type="ARBA" id="ARBA00022801"/>
    </source>
</evidence>
<feature type="binding site" evidence="4">
    <location>
        <position position="124"/>
    </location>
    <ligand>
        <name>Mn(2+)</name>
        <dbReference type="ChEBI" id="CHEBI:29035"/>
        <label>2</label>
    </ligand>
</feature>
<dbReference type="SUPFAM" id="SSF52768">
    <property type="entry name" value="Arginase/deacetylase"/>
    <property type="match status" value="1"/>
</dbReference>
<dbReference type="GO" id="GO:0033389">
    <property type="term" value="P:putrescine biosynthetic process from arginine, via agmatine"/>
    <property type="evidence" value="ECO:0007669"/>
    <property type="project" value="TreeGrafter"/>
</dbReference>
<evidence type="ECO:0000256" key="1">
    <source>
        <dbReference type="ARBA" id="ARBA00009227"/>
    </source>
</evidence>
<feature type="binding site" evidence="4">
    <location>
        <position position="126"/>
    </location>
    <ligand>
        <name>Mn(2+)</name>
        <dbReference type="ChEBI" id="CHEBI:29035"/>
        <label>2</label>
    </ligand>
</feature>
<reference evidence="6 7" key="1">
    <citation type="submission" date="2015-06" db="EMBL/GenBank/DDBJ databases">
        <title>New insights into the roles of widespread benthic archaea in carbon and nitrogen cycling.</title>
        <authorList>
            <person name="Lazar C.S."/>
            <person name="Baker B.J."/>
            <person name="Seitz K.W."/>
            <person name="Hyde A.S."/>
            <person name="Dick G.J."/>
            <person name="Hinrichs K.-U."/>
            <person name="Teske A.P."/>
        </authorList>
    </citation>
    <scope>NUCLEOTIDE SEQUENCE [LARGE SCALE GENOMIC DNA]</scope>
    <source>
        <strain evidence="6">DG-45</strain>
    </source>
</reference>
<feature type="binding site" evidence="4">
    <location>
        <position position="122"/>
    </location>
    <ligand>
        <name>Mn(2+)</name>
        <dbReference type="ChEBI" id="CHEBI:29035"/>
        <label>1</label>
    </ligand>
</feature>
<dbReference type="PATRIC" id="fig|1685127.3.peg.1318"/>